<sequence>MLKLNQNVKYRNLPSEIKTHLSTPFNNREKFTIVIFILFFLDVTCLVPLLANEVRIFTFFAMPFIIVIHIWSFITLFIKLDRYKKKLAFLIYTGCSFAVVSYCAFIVTLKRTYYVFGFNWLIAGTAGLTYLLFTIKMIRYFLIEFPVFKRKKKSSPTWIGQVFTAAPAVGFITGHFLFRSSEAVINTAMSVISLLTACTFSYMAVKFFHQFFFIKANQDIINQRLKQYPGKKARKRAARMQQQNER</sequence>
<evidence type="ECO:0000313" key="3">
    <source>
        <dbReference type="Proteomes" id="UP000187046"/>
    </source>
</evidence>
<name>A0ABX3I541_9BACI</name>
<feature type="transmembrane region" description="Helical" evidence="1">
    <location>
        <begin position="31"/>
        <end position="50"/>
    </location>
</feature>
<evidence type="ECO:0000256" key="1">
    <source>
        <dbReference type="SAM" id="Phobius"/>
    </source>
</evidence>
<feature type="transmembrane region" description="Helical" evidence="1">
    <location>
        <begin position="158"/>
        <end position="178"/>
    </location>
</feature>
<comment type="caution">
    <text evidence="2">The sequence shown here is derived from an EMBL/GenBank/DDBJ whole genome shotgun (WGS) entry which is preliminary data.</text>
</comment>
<dbReference type="RefSeq" id="WP_076791931.1">
    <property type="nucleotide sequence ID" value="NZ_JAKYKF010000010.1"/>
</dbReference>
<feature type="transmembrane region" description="Helical" evidence="1">
    <location>
        <begin position="184"/>
        <end position="205"/>
    </location>
</feature>
<dbReference type="EMBL" id="MRBL01000013">
    <property type="protein sequence ID" value="OMI27274.1"/>
    <property type="molecule type" value="Genomic_DNA"/>
</dbReference>
<gene>
    <name evidence="2" type="ORF">BTA31_12315</name>
</gene>
<keyword evidence="3" id="KW-1185">Reference proteome</keyword>
<keyword evidence="1" id="KW-0472">Membrane</keyword>
<keyword evidence="1" id="KW-1133">Transmembrane helix</keyword>
<dbReference type="Proteomes" id="UP000187046">
    <property type="component" value="Unassembled WGS sequence"/>
</dbReference>
<protein>
    <recommendedName>
        <fullName evidence="4">DUF2306 domain-containing protein</fullName>
    </recommendedName>
</protein>
<feature type="transmembrane region" description="Helical" evidence="1">
    <location>
        <begin position="89"/>
        <end position="107"/>
    </location>
</feature>
<organism evidence="2 3">
    <name type="scientific">Bacillus haynesii</name>
    <dbReference type="NCBI Taxonomy" id="1925021"/>
    <lineage>
        <taxon>Bacteria</taxon>
        <taxon>Bacillati</taxon>
        <taxon>Bacillota</taxon>
        <taxon>Bacilli</taxon>
        <taxon>Bacillales</taxon>
        <taxon>Bacillaceae</taxon>
        <taxon>Bacillus</taxon>
    </lineage>
</organism>
<feature type="transmembrane region" description="Helical" evidence="1">
    <location>
        <begin position="113"/>
        <end position="133"/>
    </location>
</feature>
<keyword evidence="1" id="KW-0812">Transmembrane</keyword>
<feature type="transmembrane region" description="Helical" evidence="1">
    <location>
        <begin position="56"/>
        <end position="77"/>
    </location>
</feature>
<evidence type="ECO:0008006" key="4">
    <source>
        <dbReference type="Google" id="ProtNLM"/>
    </source>
</evidence>
<evidence type="ECO:0000313" key="2">
    <source>
        <dbReference type="EMBL" id="OMI27274.1"/>
    </source>
</evidence>
<proteinExistence type="predicted"/>
<accession>A0ABX3I541</accession>
<reference evidence="2 3" key="1">
    <citation type="submission" date="2016-12" db="EMBL/GenBank/DDBJ databases">
        <title>Bacillus phylogenomics.</title>
        <authorList>
            <person name="Dunlap C."/>
        </authorList>
    </citation>
    <scope>NUCLEOTIDE SEQUENCE [LARGE SCALE GENOMIC DNA]</scope>
    <source>
        <strain evidence="2 3">NRRL B-41327</strain>
    </source>
</reference>